<dbReference type="InParanoid" id="A0A1V8STG6"/>
<protein>
    <recommendedName>
        <fullName evidence="12">RNA polymerase II subunit B1 CTD phosphatase RPAP2 homolog</fullName>
        <ecNumber evidence="12">3.1.3.16</ecNumber>
    </recommendedName>
</protein>
<dbReference type="InterPro" id="IPR007308">
    <property type="entry name" value="Rtr1/RPAP2_dom"/>
</dbReference>
<dbReference type="OrthoDB" id="2590500at2759"/>
<dbReference type="EMBL" id="NAJO01000027">
    <property type="protein sequence ID" value="OQO02487.1"/>
    <property type="molecule type" value="Genomic_DNA"/>
</dbReference>
<dbReference type="PANTHER" id="PTHR14732">
    <property type="entry name" value="RNA POLYMERASE II SUBUNIT B1 CTD PHOSPHATASE RPAP2-RELATED"/>
    <property type="match status" value="1"/>
</dbReference>
<comment type="caution">
    <text evidence="15">The sequence shown here is derived from an EMBL/GenBank/DDBJ whole genome shotgun (WGS) entry which is preliminary data.</text>
</comment>
<evidence type="ECO:0000256" key="2">
    <source>
        <dbReference type="ARBA" id="ARBA00005676"/>
    </source>
</evidence>
<evidence type="ECO:0000259" key="14">
    <source>
        <dbReference type="PROSITE" id="PS51479"/>
    </source>
</evidence>
<sequence length="333" mass="36708">MSLKVPVKSILKPSTSTAQAIVSANEADVETSTQHSRNMTIALQHANLLQHRRDLSAQILSSIETLLDYPPEAIATPRDASDFLSQISLFQPEDFDELIEERRIDGKCGYALCANPHRGHKATGKLADWKLGKGKVNFCTEECVAKAKFIRAQLSHIPAWERVPGQTPSVRLPESDKHLMVDQRPADDGKAQRVQQRIAGNEELALERGEQAISLLPGRVMTDQIVEKTTKAPPSKVQFATFAAEGIAVNPDAIEGYHPRFDRLTGLPSKHTVNESDDEDQEDDEDEDEPGSNDATAPTVVEQADDEEEQLWRDMDASLKLRQEAEAAVNTGG</sequence>
<keyword evidence="5 12" id="KW-0378">Hydrolase</keyword>
<evidence type="ECO:0000256" key="3">
    <source>
        <dbReference type="ARBA" id="ARBA00022723"/>
    </source>
</evidence>
<dbReference type="Pfam" id="PF04181">
    <property type="entry name" value="RPAP2_Rtr1"/>
    <property type="match status" value="1"/>
</dbReference>
<evidence type="ECO:0000256" key="4">
    <source>
        <dbReference type="ARBA" id="ARBA00022771"/>
    </source>
</evidence>
<evidence type="ECO:0000313" key="16">
    <source>
        <dbReference type="Proteomes" id="UP000192596"/>
    </source>
</evidence>
<evidence type="ECO:0000256" key="5">
    <source>
        <dbReference type="ARBA" id="ARBA00022801"/>
    </source>
</evidence>
<name>A0A1V8STG6_9PEZI</name>
<dbReference type="STRING" id="1507870.A0A1V8STG6"/>
<evidence type="ECO:0000256" key="13">
    <source>
        <dbReference type="SAM" id="MobiDB-lite"/>
    </source>
</evidence>
<keyword evidence="16" id="KW-1185">Reference proteome</keyword>
<keyword evidence="8 12" id="KW-0539">Nucleus</keyword>
<dbReference type="GO" id="GO:0005634">
    <property type="term" value="C:nucleus"/>
    <property type="evidence" value="ECO:0007669"/>
    <property type="project" value="UniProtKB-SubCell"/>
</dbReference>
<accession>A0A1V8STG6</accession>
<feature type="region of interest" description="Disordered" evidence="13">
    <location>
        <begin position="260"/>
        <end position="308"/>
    </location>
</feature>
<dbReference type="EC" id="3.1.3.16" evidence="12"/>
<evidence type="ECO:0000256" key="9">
    <source>
        <dbReference type="ARBA" id="ARBA00047761"/>
    </source>
</evidence>
<dbReference type="PANTHER" id="PTHR14732:SF0">
    <property type="entry name" value="RNA POLYMERASE II SUBUNIT B1 CTD PHOSPHATASE RPAP2-RELATED"/>
    <property type="match status" value="1"/>
</dbReference>
<dbReference type="PROSITE" id="PS51479">
    <property type="entry name" value="ZF_RTR1"/>
    <property type="match status" value="1"/>
</dbReference>
<evidence type="ECO:0000256" key="10">
    <source>
        <dbReference type="ARBA" id="ARBA00048336"/>
    </source>
</evidence>
<dbReference type="Proteomes" id="UP000192596">
    <property type="component" value="Unassembled WGS sequence"/>
</dbReference>
<keyword evidence="4 12" id="KW-0863">Zinc-finger</keyword>
<comment type="subcellular location">
    <subcellularLocation>
        <location evidence="1 12">Nucleus</location>
    </subcellularLocation>
</comment>
<evidence type="ECO:0000256" key="6">
    <source>
        <dbReference type="ARBA" id="ARBA00022833"/>
    </source>
</evidence>
<keyword evidence="3 12" id="KW-0479">Metal-binding</keyword>
<feature type="compositionally biased region" description="Acidic residues" evidence="13">
    <location>
        <begin position="275"/>
        <end position="291"/>
    </location>
</feature>
<dbReference type="GO" id="GO:0043175">
    <property type="term" value="F:RNA polymerase core enzyme binding"/>
    <property type="evidence" value="ECO:0007669"/>
    <property type="project" value="UniProtKB-UniRule"/>
</dbReference>
<dbReference type="GO" id="GO:0008420">
    <property type="term" value="F:RNA polymerase II CTD heptapeptide repeat phosphatase activity"/>
    <property type="evidence" value="ECO:0007669"/>
    <property type="project" value="UniProtKB-UniRule"/>
</dbReference>
<reference evidence="16" key="1">
    <citation type="submission" date="2017-03" db="EMBL/GenBank/DDBJ databases">
        <title>Genomes of endolithic fungi from Antarctica.</title>
        <authorList>
            <person name="Coleine C."/>
            <person name="Masonjones S."/>
            <person name="Stajich J.E."/>
        </authorList>
    </citation>
    <scope>NUCLEOTIDE SEQUENCE [LARGE SCALE GENOMIC DNA]</scope>
    <source>
        <strain evidence="16">CCFEE 5527</strain>
    </source>
</reference>
<dbReference type="GO" id="GO:0005737">
    <property type="term" value="C:cytoplasm"/>
    <property type="evidence" value="ECO:0007669"/>
    <property type="project" value="TreeGrafter"/>
</dbReference>
<proteinExistence type="inferred from homology"/>
<evidence type="ECO:0000313" key="15">
    <source>
        <dbReference type="EMBL" id="OQO02487.1"/>
    </source>
</evidence>
<gene>
    <name evidence="15" type="ORF">B0A48_12014</name>
</gene>
<keyword evidence="7 12" id="KW-0904">Protein phosphatase</keyword>
<comment type="similarity">
    <text evidence="2 11 12">Belongs to the RPAP2 family.</text>
</comment>
<comment type="catalytic activity">
    <reaction evidence="9 12">
        <text>O-phospho-L-seryl-[protein] + H2O = L-seryl-[protein] + phosphate</text>
        <dbReference type="Rhea" id="RHEA:20629"/>
        <dbReference type="Rhea" id="RHEA-COMP:9863"/>
        <dbReference type="Rhea" id="RHEA-COMP:11604"/>
        <dbReference type="ChEBI" id="CHEBI:15377"/>
        <dbReference type="ChEBI" id="CHEBI:29999"/>
        <dbReference type="ChEBI" id="CHEBI:43474"/>
        <dbReference type="ChEBI" id="CHEBI:83421"/>
        <dbReference type="EC" id="3.1.3.16"/>
    </reaction>
</comment>
<comment type="function">
    <text evidence="12">Putative RNA polymerase II subunit B1 C-terminal domain (CTD) phosphatase involved in RNA polymerase II transcription regulation.</text>
</comment>
<evidence type="ECO:0000256" key="1">
    <source>
        <dbReference type="ARBA" id="ARBA00004123"/>
    </source>
</evidence>
<dbReference type="GO" id="GO:0008270">
    <property type="term" value="F:zinc ion binding"/>
    <property type="evidence" value="ECO:0007669"/>
    <property type="project" value="UniProtKB-KW"/>
</dbReference>
<evidence type="ECO:0000256" key="12">
    <source>
        <dbReference type="RuleBase" id="RU367080"/>
    </source>
</evidence>
<dbReference type="InterPro" id="IPR038534">
    <property type="entry name" value="Rtr1/RPAP2_sf"/>
</dbReference>
<dbReference type="Gene3D" id="1.25.40.820">
    <property type="match status" value="1"/>
</dbReference>
<dbReference type="AlphaFoldDB" id="A0A1V8STG6"/>
<comment type="catalytic activity">
    <reaction evidence="10 12">
        <text>O-phospho-L-threonyl-[protein] + H2O = L-threonyl-[protein] + phosphate</text>
        <dbReference type="Rhea" id="RHEA:47004"/>
        <dbReference type="Rhea" id="RHEA-COMP:11060"/>
        <dbReference type="Rhea" id="RHEA-COMP:11605"/>
        <dbReference type="ChEBI" id="CHEBI:15377"/>
        <dbReference type="ChEBI" id="CHEBI:30013"/>
        <dbReference type="ChEBI" id="CHEBI:43474"/>
        <dbReference type="ChEBI" id="CHEBI:61977"/>
        <dbReference type="EC" id="3.1.3.16"/>
    </reaction>
</comment>
<dbReference type="InterPro" id="IPR039693">
    <property type="entry name" value="Rtr1/RPAP2"/>
</dbReference>
<feature type="domain" description="RTR1-type" evidence="14">
    <location>
        <begin position="85"/>
        <end position="163"/>
    </location>
</feature>
<evidence type="ECO:0000256" key="7">
    <source>
        <dbReference type="ARBA" id="ARBA00022912"/>
    </source>
</evidence>
<evidence type="ECO:0000256" key="8">
    <source>
        <dbReference type="ARBA" id="ARBA00023242"/>
    </source>
</evidence>
<keyword evidence="6 12" id="KW-0862">Zinc</keyword>
<evidence type="ECO:0000256" key="11">
    <source>
        <dbReference type="PROSITE-ProRule" id="PRU00812"/>
    </source>
</evidence>
<organism evidence="15 16">
    <name type="scientific">Cryoendolithus antarcticus</name>
    <dbReference type="NCBI Taxonomy" id="1507870"/>
    <lineage>
        <taxon>Eukaryota</taxon>
        <taxon>Fungi</taxon>
        <taxon>Dikarya</taxon>
        <taxon>Ascomycota</taxon>
        <taxon>Pezizomycotina</taxon>
        <taxon>Dothideomycetes</taxon>
        <taxon>Dothideomycetidae</taxon>
        <taxon>Cladosporiales</taxon>
        <taxon>Cladosporiaceae</taxon>
        <taxon>Cryoendolithus</taxon>
    </lineage>
</organism>